<dbReference type="InterPro" id="IPR015590">
    <property type="entry name" value="Aldehyde_DH_dom"/>
</dbReference>
<evidence type="ECO:0000313" key="3">
    <source>
        <dbReference type="EMBL" id="NEE17100.1"/>
    </source>
</evidence>
<dbReference type="AlphaFoldDB" id="A0A6G3XHT8"/>
<reference evidence="3" key="1">
    <citation type="submission" date="2020-01" db="EMBL/GenBank/DDBJ databases">
        <title>Insect and environment-associated Actinomycetes.</title>
        <authorList>
            <person name="Currrie C."/>
            <person name="Chevrette M."/>
            <person name="Carlson C."/>
            <person name="Stubbendieck R."/>
            <person name="Wendt-Pienkowski E."/>
        </authorList>
    </citation>
    <scope>NUCLEOTIDE SEQUENCE</scope>
    <source>
        <strain evidence="3">SID7499</strain>
    </source>
</reference>
<accession>A0A6G3XHT8</accession>
<name>A0A6G3XHT8_9ACTN</name>
<gene>
    <name evidence="3" type="ORF">G3M58_62860</name>
</gene>
<dbReference type="GO" id="GO:0016491">
    <property type="term" value="F:oxidoreductase activity"/>
    <property type="evidence" value="ECO:0007669"/>
    <property type="project" value="UniProtKB-KW"/>
</dbReference>
<sequence length="66" mass="7146">MTTEVRRLRNYINGEFRDAADGRTIDVVSPVTEEVYATSPLSGQADVDAAMEAAAAAFPAWRDTTP</sequence>
<comment type="caution">
    <text evidence="3">The sequence shown here is derived from an EMBL/GenBank/DDBJ whole genome shotgun (WGS) entry which is preliminary data.</text>
</comment>
<dbReference type="InterPro" id="IPR016162">
    <property type="entry name" value="Ald_DH_N"/>
</dbReference>
<dbReference type="Gene3D" id="3.40.605.10">
    <property type="entry name" value="Aldehyde Dehydrogenase, Chain A, domain 1"/>
    <property type="match status" value="1"/>
</dbReference>
<dbReference type="Pfam" id="PF00171">
    <property type="entry name" value="Aldedh"/>
    <property type="match status" value="1"/>
</dbReference>
<evidence type="ECO:0000259" key="2">
    <source>
        <dbReference type="Pfam" id="PF00171"/>
    </source>
</evidence>
<keyword evidence="1" id="KW-0560">Oxidoreductase</keyword>
<proteinExistence type="predicted"/>
<organism evidence="3">
    <name type="scientific">Streptomyces sp. SID7499</name>
    <dbReference type="NCBI Taxonomy" id="2706086"/>
    <lineage>
        <taxon>Bacteria</taxon>
        <taxon>Bacillati</taxon>
        <taxon>Actinomycetota</taxon>
        <taxon>Actinomycetes</taxon>
        <taxon>Kitasatosporales</taxon>
        <taxon>Streptomycetaceae</taxon>
        <taxon>Streptomyces</taxon>
    </lineage>
</organism>
<dbReference type="EMBL" id="JAAGMN010006560">
    <property type="protein sequence ID" value="NEE17100.1"/>
    <property type="molecule type" value="Genomic_DNA"/>
</dbReference>
<protein>
    <submittedName>
        <fullName evidence="3">Aldehyde dehydrogenase family protein</fullName>
    </submittedName>
</protein>
<feature type="non-terminal residue" evidence="3">
    <location>
        <position position="66"/>
    </location>
</feature>
<dbReference type="InterPro" id="IPR016161">
    <property type="entry name" value="Ald_DH/histidinol_DH"/>
</dbReference>
<feature type="domain" description="Aldehyde dehydrogenase" evidence="2">
    <location>
        <begin position="18"/>
        <end position="66"/>
    </location>
</feature>
<dbReference type="SUPFAM" id="SSF53720">
    <property type="entry name" value="ALDH-like"/>
    <property type="match status" value="1"/>
</dbReference>
<evidence type="ECO:0000256" key="1">
    <source>
        <dbReference type="ARBA" id="ARBA00023002"/>
    </source>
</evidence>